<dbReference type="GO" id="GO:0006097">
    <property type="term" value="P:glyoxylate cycle"/>
    <property type="evidence" value="ECO:0007669"/>
    <property type="project" value="UniProtKB-KW"/>
</dbReference>
<comment type="catalytic activity">
    <reaction evidence="13">
        <text>D-threo-isocitrate + NADP(+) = 2-oxoglutarate + CO2 + NADPH</text>
        <dbReference type="Rhea" id="RHEA:19629"/>
        <dbReference type="ChEBI" id="CHEBI:15562"/>
        <dbReference type="ChEBI" id="CHEBI:16526"/>
        <dbReference type="ChEBI" id="CHEBI:16810"/>
        <dbReference type="ChEBI" id="CHEBI:57783"/>
        <dbReference type="ChEBI" id="CHEBI:58349"/>
        <dbReference type="EC" id="1.1.1.42"/>
    </reaction>
</comment>
<evidence type="ECO:0000256" key="1">
    <source>
        <dbReference type="ARBA" id="ARBA00001936"/>
    </source>
</evidence>
<evidence type="ECO:0000259" key="21">
    <source>
        <dbReference type="SMART" id="SM01329"/>
    </source>
</evidence>
<keyword evidence="10 16" id="KW-0521">NADP</keyword>
<comment type="similarity">
    <text evidence="2">Belongs to the isocitrate and isopropylmalate dehydrogenases family.</text>
</comment>
<evidence type="ECO:0000313" key="23">
    <source>
        <dbReference type="Proteomes" id="UP000014127"/>
    </source>
</evidence>
<dbReference type="PANTHER" id="PTHR43504:SF1">
    <property type="entry name" value="ISOCITRATE DEHYDROGENASE [NADP]"/>
    <property type="match status" value="1"/>
</dbReference>
<dbReference type="GO" id="GO:0006099">
    <property type="term" value="P:tricarboxylic acid cycle"/>
    <property type="evidence" value="ECO:0007669"/>
    <property type="project" value="UniProtKB-UniRule"/>
</dbReference>
<evidence type="ECO:0000256" key="11">
    <source>
        <dbReference type="ARBA" id="ARBA00023002"/>
    </source>
</evidence>
<dbReference type="OrthoDB" id="9806254at2"/>
<proteinExistence type="inferred from homology"/>
<dbReference type="GO" id="GO:0000287">
    <property type="term" value="F:magnesium ion binding"/>
    <property type="evidence" value="ECO:0007669"/>
    <property type="project" value="InterPro"/>
</dbReference>
<dbReference type="PROSITE" id="PS00470">
    <property type="entry name" value="IDH_IMDH"/>
    <property type="match status" value="1"/>
</dbReference>
<feature type="binding site" evidence="15">
    <location>
        <position position="103"/>
    </location>
    <ligand>
        <name>D-threo-isocitrate</name>
        <dbReference type="ChEBI" id="CHEBI:15562"/>
    </ligand>
</feature>
<dbReference type="Gene3D" id="3.40.718.10">
    <property type="entry name" value="Isopropylmalate Dehydrogenase"/>
    <property type="match status" value="1"/>
</dbReference>
<evidence type="ECO:0000313" key="22">
    <source>
        <dbReference type="EMBL" id="EOT41122.1"/>
    </source>
</evidence>
<evidence type="ECO:0000256" key="18">
    <source>
        <dbReference type="PIRSR" id="PIRSR604439-4"/>
    </source>
</evidence>
<dbReference type="EMBL" id="AHYR01000005">
    <property type="protein sequence ID" value="EOT41122.1"/>
    <property type="molecule type" value="Genomic_DNA"/>
</dbReference>
<keyword evidence="6 20" id="KW-0329">Glyoxylate bypass</keyword>
<evidence type="ECO:0000256" key="5">
    <source>
        <dbReference type="ARBA" id="ARBA00019562"/>
    </source>
</evidence>
<dbReference type="EC" id="1.1.1.42" evidence="4 20"/>
<evidence type="ECO:0000256" key="3">
    <source>
        <dbReference type="ARBA" id="ARBA00011738"/>
    </source>
</evidence>
<dbReference type="PANTHER" id="PTHR43504">
    <property type="entry name" value="ISOCITRATE DEHYDROGENASE [NADP]"/>
    <property type="match status" value="1"/>
</dbReference>
<feature type="binding site" evidence="15">
    <location>
        <position position="101"/>
    </location>
    <ligand>
        <name>D-threo-isocitrate</name>
        <dbReference type="ChEBI" id="CHEBI:15562"/>
    </ligand>
</feature>
<feature type="site" description="Critical for catalysis" evidence="18">
    <location>
        <position position="148"/>
    </location>
</feature>
<dbReference type="GO" id="GO:0051287">
    <property type="term" value="F:NAD binding"/>
    <property type="evidence" value="ECO:0007669"/>
    <property type="project" value="InterPro"/>
</dbReference>
<comment type="caution">
    <text evidence="22">The sequence shown here is derived from an EMBL/GenBank/DDBJ whole genome shotgun (WGS) entry which is preliminary data.</text>
</comment>
<dbReference type="GO" id="GO:0004450">
    <property type="term" value="F:isocitrate dehydrogenase (NADP+) activity"/>
    <property type="evidence" value="ECO:0007669"/>
    <property type="project" value="UniProtKB-UniRule"/>
</dbReference>
<evidence type="ECO:0000256" key="16">
    <source>
        <dbReference type="PIRSR" id="PIRSR604439-2"/>
    </source>
</evidence>
<dbReference type="RefSeq" id="WP_016172467.1">
    <property type="nucleotide sequence ID" value="NZ_ASWK01000001.1"/>
</dbReference>
<feature type="binding site" evidence="15">
    <location>
        <position position="141"/>
    </location>
    <ligand>
        <name>D-threo-isocitrate</name>
        <dbReference type="ChEBI" id="CHEBI:15562"/>
    </ligand>
</feature>
<evidence type="ECO:0000256" key="20">
    <source>
        <dbReference type="RuleBase" id="RU004446"/>
    </source>
</evidence>
<feature type="binding site" evidence="17">
    <location>
        <position position="307"/>
    </location>
    <ligand>
        <name>Mg(2+)</name>
        <dbReference type="ChEBI" id="CHEBI:18420"/>
    </ligand>
</feature>
<gene>
    <name evidence="22" type="ORF">OMK_01291</name>
</gene>
<dbReference type="SUPFAM" id="SSF53659">
    <property type="entry name" value="Isocitrate/Isopropylmalate dehydrogenase-like"/>
    <property type="match status" value="1"/>
</dbReference>
<dbReference type="AlphaFoldDB" id="S1P2B1"/>
<evidence type="ECO:0000256" key="9">
    <source>
        <dbReference type="ARBA" id="ARBA00022842"/>
    </source>
</evidence>
<reference evidence="22 23" key="1">
    <citation type="submission" date="2013-03" db="EMBL/GenBank/DDBJ databases">
        <title>The Genome Sequence of Enterococcus dispar ATCC_51266 (Illumina only assembly).</title>
        <authorList>
            <consortium name="The Broad Institute Genomics Platform"/>
            <consortium name="The Broad Institute Genome Sequencing Center for Infectious Disease"/>
            <person name="Earl A."/>
            <person name="Russ C."/>
            <person name="Gilmore M."/>
            <person name="Surin D."/>
            <person name="Walker B."/>
            <person name="Young S."/>
            <person name="Zeng Q."/>
            <person name="Gargeya S."/>
            <person name="Fitzgerald M."/>
            <person name="Haas B."/>
            <person name="Abouelleil A."/>
            <person name="Allen A.W."/>
            <person name="Alvarado L."/>
            <person name="Arachchi H.M."/>
            <person name="Berlin A.M."/>
            <person name="Chapman S.B."/>
            <person name="Gainer-Dewar J."/>
            <person name="Goldberg J."/>
            <person name="Griggs A."/>
            <person name="Gujja S."/>
            <person name="Hansen M."/>
            <person name="Howarth C."/>
            <person name="Imamovic A."/>
            <person name="Ireland A."/>
            <person name="Larimer J."/>
            <person name="McCowan C."/>
            <person name="Murphy C."/>
            <person name="Pearson M."/>
            <person name="Poon T.W."/>
            <person name="Priest M."/>
            <person name="Roberts A."/>
            <person name="Saif S."/>
            <person name="Shea T."/>
            <person name="Sisk P."/>
            <person name="Sykes S."/>
            <person name="Wortman J."/>
            <person name="Nusbaum C."/>
            <person name="Birren B."/>
        </authorList>
    </citation>
    <scope>NUCLEOTIDE SEQUENCE [LARGE SCALE GENOMIC DNA]</scope>
    <source>
        <strain evidence="22 23">ATCC 51266</strain>
    </source>
</reference>
<comment type="function">
    <text evidence="14">Catalyzes the oxidative decarboxylation of isocitrate to 2-oxoglutarate and carbon dioxide with the concomitant reduction of NADP(+).</text>
</comment>
<feature type="modified residue" description="N6-succinyllysine" evidence="19">
    <location>
        <position position="88"/>
    </location>
</feature>
<evidence type="ECO:0000256" key="17">
    <source>
        <dbReference type="PIRSR" id="PIRSR604439-3"/>
    </source>
</evidence>
<feature type="binding site" evidence="16">
    <location>
        <position position="354"/>
    </location>
    <ligand>
        <name>NADP(+)</name>
        <dbReference type="ChEBI" id="CHEBI:58349"/>
    </ligand>
</feature>
<comment type="cofactor">
    <cofactor evidence="17">
        <name>Mg(2+)</name>
        <dbReference type="ChEBI" id="CHEBI:18420"/>
    </cofactor>
    <cofactor evidence="17">
        <name>Mn(2+)</name>
        <dbReference type="ChEBI" id="CHEBI:29035"/>
    </cofactor>
    <text evidence="17">Binds 1 Mg(2+) or Mn(2+) ion per subunit.</text>
</comment>
<feature type="modified residue" description="Phosphoserine" evidence="19">
    <location>
        <position position="101"/>
    </location>
</feature>
<feature type="domain" description="Isopropylmalate dehydrogenase-like" evidence="21">
    <location>
        <begin position="18"/>
        <end position="414"/>
    </location>
</feature>
<dbReference type="Pfam" id="PF00180">
    <property type="entry name" value="Iso_dh"/>
    <property type="match status" value="1"/>
</dbReference>
<keyword evidence="11" id="KW-0560">Oxidoreductase</keyword>
<feature type="binding site" evidence="16">
    <location>
        <position position="92"/>
    </location>
    <ligand>
        <name>NADP(+)</name>
        <dbReference type="ChEBI" id="CHEBI:58349"/>
    </ligand>
</feature>
<dbReference type="STRING" id="44009.RV01_GL002173"/>
<keyword evidence="12 17" id="KW-0464">Manganese</keyword>
<comment type="cofactor">
    <cofactor evidence="1">
        <name>Mn(2+)</name>
        <dbReference type="ChEBI" id="CHEBI:29035"/>
    </cofactor>
</comment>
<organism evidence="22 23">
    <name type="scientific">Enterococcus dispar ATCC 51266</name>
    <dbReference type="NCBI Taxonomy" id="1139219"/>
    <lineage>
        <taxon>Bacteria</taxon>
        <taxon>Bacillati</taxon>
        <taxon>Bacillota</taxon>
        <taxon>Bacilli</taxon>
        <taxon>Lactobacillales</taxon>
        <taxon>Enterococcaceae</taxon>
        <taxon>Enterococcus</taxon>
    </lineage>
</organism>
<dbReference type="InterPro" id="IPR004439">
    <property type="entry name" value="Isocitrate_DH_NADP_dimer_prok"/>
</dbReference>
<evidence type="ECO:0000256" key="6">
    <source>
        <dbReference type="ARBA" id="ARBA00022435"/>
    </source>
</evidence>
<feature type="binding site" evidence="15">
    <location>
        <position position="107"/>
    </location>
    <ligand>
        <name>D-threo-isocitrate</name>
        <dbReference type="ChEBI" id="CHEBI:15562"/>
    </ligand>
</feature>
<evidence type="ECO:0000256" key="19">
    <source>
        <dbReference type="PIRSR" id="PIRSR604439-5"/>
    </source>
</evidence>
<feature type="modified residue" description="N6-succinyllysine" evidence="19">
    <location>
        <position position="230"/>
    </location>
</feature>
<sequence length="420" mass="45617">MKKITLENEKNDVSSQVIIPFIEGDGIGKEIWQASYPVIDAAVNKAYQGAKKIVWQEVLAGGKAFETKGEWLPSETLTAIQEAKIALKGPLTTPVGGGIRSLNVALRQELDLFACVRPVRYFKGIPSPLKTPEKTNMIIFRENTEDVYAGIEFEKDSPEVKELIQFLKTQFGVSKIRFPKTSAIGIKPISKEGSERLISAAIEYAISQKLPSVTLVHKGNIMKFTEGGFKKWGYKLAETKYADSCFTMNQYQEILAQKGKKAAENALATAKTTKIIVNDVIADNFLQQILLNPTKFSVIATCNLNGDYISDALAAQVGGIGIAPGANINYKTGHAIFEATHGTAPDIAGLGKANPCSLLLSAVMLLDYLNWTEAGALITGAIEKALADGFVTADFAAMLPNATLKTTKEFGNYLKEIIEK</sequence>
<name>S1P2B1_9ENTE</name>
<evidence type="ECO:0000256" key="15">
    <source>
        <dbReference type="PIRSR" id="PIRSR604439-1"/>
    </source>
</evidence>
<keyword evidence="23" id="KW-1185">Reference proteome</keyword>
<dbReference type="HOGENOM" id="CLU_031953_7_1_9"/>
<dbReference type="SMART" id="SM01329">
    <property type="entry name" value="Iso_dh"/>
    <property type="match status" value="1"/>
</dbReference>
<keyword evidence="8 20" id="KW-0479">Metal-binding</keyword>
<evidence type="ECO:0000256" key="7">
    <source>
        <dbReference type="ARBA" id="ARBA00022532"/>
    </source>
</evidence>
<dbReference type="eggNOG" id="COG0538">
    <property type="taxonomic scope" value="Bacteria"/>
</dbReference>
<evidence type="ECO:0000256" key="10">
    <source>
        <dbReference type="ARBA" id="ARBA00022857"/>
    </source>
</evidence>
<evidence type="ECO:0000256" key="8">
    <source>
        <dbReference type="ARBA" id="ARBA00022723"/>
    </source>
</evidence>
<evidence type="ECO:0000256" key="12">
    <source>
        <dbReference type="ARBA" id="ARBA00023211"/>
    </source>
</evidence>
<feature type="modified residue" description="N6-acetyllysine" evidence="19">
    <location>
        <position position="130"/>
    </location>
</feature>
<protein>
    <recommendedName>
        <fullName evidence="5 20">Isocitrate dehydrogenase [NADP]</fullName>
        <ecNumber evidence="4 20">1.1.1.42</ecNumber>
    </recommendedName>
</protein>
<feature type="binding site" evidence="15">
    <location>
        <position position="117"/>
    </location>
    <ligand>
        <name>D-threo-isocitrate</name>
        <dbReference type="ChEBI" id="CHEBI:15562"/>
    </ligand>
</feature>
<evidence type="ECO:0000256" key="2">
    <source>
        <dbReference type="ARBA" id="ARBA00007769"/>
    </source>
</evidence>
<dbReference type="InterPro" id="IPR024084">
    <property type="entry name" value="IsoPropMal-DH-like_dom"/>
</dbReference>
<evidence type="ECO:0000256" key="13">
    <source>
        <dbReference type="ARBA" id="ARBA00023554"/>
    </source>
</evidence>
<evidence type="ECO:0000256" key="14">
    <source>
        <dbReference type="ARBA" id="ARBA00046127"/>
    </source>
</evidence>
<dbReference type="Proteomes" id="UP000014127">
    <property type="component" value="Unassembled WGS sequence"/>
</dbReference>
<accession>S1P2B1</accession>
<feature type="site" description="Critical for catalysis" evidence="18">
    <location>
        <position position="218"/>
    </location>
</feature>
<evidence type="ECO:0000256" key="4">
    <source>
        <dbReference type="ARBA" id="ARBA00013013"/>
    </source>
</evidence>
<comment type="subunit">
    <text evidence="3">Homodimer.</text>
</comment>
<dbReference type="NCBIfam" id="TIGR00183">
    <property type="entry name" value="prok_nadp_idh"/>
    <property type="match status" value="1"/>
</dbReference>
<dbReference type="PATRIC" id="fig|1139219.3.peg.1251"/>
<dbReference type="InterPro" id="IPR019818">
    <property type="entry name" value="IsoCit/isopropylmalate_DH_CS"/>
</dbReference>
<keyword evidence="9 17" id="KW-0460">Magnesium</keyword>
<keyword evidence="7 20" id="KW-0816">Tricarboxylic acid cycle</keyword>
<dbReference type="NCBIfam" id="NF005425">
    <property type="entry name" value="PRK07006.1"/>
    <property type="match status" value="1"/>
</dbReference>